<dbReference type="InterPro" id="IPR050879">
    <property type="entry name" value="Acyltransferase_3"/>
</dbReference>
<dbReference type="InterPro" id="IPR043968">
    <property type="entry name" value="SGNH"/>
</dbReference>
<keyword evidence="1" id="KW-1133">Transmembrane helix</keyword>
<feature type="transmembrane region" description="Helical" evidence="1">
    <location>
        <begin position="156"/>
        <end position="174"/>
    </location>
</feature>
<feature type="domain" description="SGNH" evidence="3">
    <location>
        <begin position="394"/>
        <end position="571"/>
    </location>
</feature>
<feature type="transmembrane region" description="Helical" evidence="1">
    <location>
        <begin position="31"/>
        <end position="51"/>
    </location>
</feature>
<dbReference type="GO" id="GO:0000271">
    <property type="term" value="P:polysaccharide biosynthetic process"/>
    <property type="evidence" value="ECO:0007669"/>
    <property type="project" value="TreeGrafter"/>
</dbReference>
<evidence type="ECO:0000259" key="3">
    <source>
        <dbReference type="Pfam" id="PF19040"/>
    </source>
</evidence>
<dbReference type="AlphaFoldDB" id="A0A7M1VN44"/>
<dbReference type="PANTHER" id="PTHR23028:SF53">
    <property type="entry name" value="ACYL_TRANSF_3 DOMAIN-CONTAINING PROTEIN"/>
    <property type="match status" value="1"/>
</dbReference>
<organism evidence="4">
    <name type="scientific">Vibrio parahaemolyticus</name>
    <dbReference type="NCBI Taxonomy" id="670"/>
    <lineage>
        <taxon>Bacteria</taxon>
        <taxon>Pseudomonadati</taxon>
        <taxon>Pseudomonadota</taxon>
        <taxon>Gammaproteobacteria</taxon>
        <taxon>Vibrionales</taxon>
        <taxon>Vibrionaceae</taxon>
        <taxon>Vibrio</taxon>
    </lineage>
</organism>
<dbReference type="Pfam" id="PF01757">
    <property type="entry name" value="Acyl_transf_3"/>
    <property type="match status" value="1"/>
</dbReference>
<keyword evidence="4" id="KW-0808">Transferase</keyword>
<feature type="transmembrane region" description="Helical" evidence="1">
    <location>
        <begin position="235"/>
        <end position="256"/>
    </location>
</feature>
<dbReference type="RefSeq" id="WP_193296166.1">
    <property type="nucleotide sequence ID" value="NZ_JAQBLO010000004.1"/>
</dbReference>
<feature type="transmembrane region" description="Helical" evidence="1">
    <location>
        <begin position="268"/>
        <end position="287"/>
    </location>
</feature>
<dbReference type="PANTHER" id="PTHR23028">
    <property type="entry name" value="ACETYLTRANSFERASE"/>
    <property type="match status" value="1"/>
</dbReference>
<keyword evidence="1" id="KW-0472">Membrane</keyword>
<evidence type="ECO:0000259" key="2">
    <source>
        <dbReference type="Pfam" id="PF01757"/>
    </source>
</evidence>
<proteinExistence type="predicted"/>
<sequence>MILINRNIQVLRGVSVLFVVFFHLESPYFKFGYLGVDVFFLISGFLIPIIIHKYNAITFFKARVKRLAPALSIIVLITIIFGYFINMPGEYYNISESALYSLFFISPFYFLNNTGYFDQNSLLQPLLHTWSLGNEFFAYIIVSFFLILGRGKYLRILSDLTASILFIVFTFLLYKGEVDYLNPIPRMFLFFLAFSVSFRFNLDKKNIPSNKNLSIISIISLCILIFFFKDDISSHLWPSISIFLLPSTVIPLMLIRCDIIPINKLQDYFIKLGDYSYAVYLVHWPVIVFERTYFRNLNISLNETFILLIIIIISSWTLRRFFEKYEAKTKYIYILAIASCIFVFENEGIKDRVPKGFVKYSSLEKMTNEKFYLERVQYTKFNYDVVSESNKNYGILVIGDSHSQHIIPIIKSSFLGNIYRIRLDEYDLNENIEEVLKFIELKGITQVLVAYRISTKNPNMLISSIKGLNSQKKAHIYVMRDIPSFKGDPVACLLSQESKLLFKGCDFNIIKGIPLNGILNYSDPVWSKVSMMANNNSISFIDSHGYLCGKKCSVFINNELIMRDSNHLNERLSNETNEILFNLLLKDALQNKK</sequence>
<protein>
    <submittedName>
        <fullName evidence="4">O-acetyltransferase OatA</fullName>
        <ecNumber evidence="4">2.3.1.-</ecNumber>
    </submittedName>
</protein>
<feature type="transmembrane region" description="Helical" evidence="1">
    <location>
        <begin position="331"/>
        <end position="349"/>
    </location>
</feature>
<feature type="transmembrane region" description="Helical" evidence="1">
    <location>
        <begin position="212"/>
        <end position="229"/>
    </location>
</feature>
<feature type="transmembrane region" description="Helical" evidence="1">
    <location>
        <begin position="97"/>
        <end position="117"/>
    </location>
</feature>
<feature type="domain" description="Acyltransferase 3" evidence="2">
    <location>
        <begin position="6"/>
        <end position="319"/>
    </location>
</feature>
<dbReference type="GO" id="GO:0016747">
    <property type="term" value="F:acyltransferase activity, transferring groups other than amino-acyl groups"/>
    <property type="evidence" value="ECO:0007669"/>
    <property type="project" value="InterPro"/>
</dbReference>
<keyword evidence="1" id="KW-0812">Transmembrane</keyword>
<evidence type="ECO:0000313" key="4">
    <source>
        <dbReference type="EMBL" id="QOS16441.1"/>
    </source>
</evidence>
<dbReference type="EMBL" id="MT898051">
    <property type="protein sequence ID" value="QOS16441.1"/>
    <property type="molecule type" value="Genomic_DNA"/>
</dbReference>
<gene>
    <name evidence="4" type="primary">oatA</name>
    <name evidence="4" type="ORF">VP301_00024</name>
</gene>
<dbReference type="GO" id="GO:0016020">
    <property type="term" value="C:membrane"/>
    <property type="evidence" value="ECO:0007669"/>
    <property type="project" value="TreeGrafter"/>
</dbReference>
<keyword evidence="4" id="KW-0012">Acyltransferase</keyword>
<feature type="transmembrane region" description="Helical" evidence="1">
    <location>
        <begin position="129"/>
        <end position="149"/>
    </location>
</feature>
<feature type="transmembrane region" description="Helical" evidence="1">
    <location>
        <begin position="180"/>
        <end position="200"/>
    </location>
</feature>
<reference evidence="4" key="1">
    <citation type="submission" date="2020-08" db="EMBL/GenBank/DDBJ databases">
        <title>Genetic structure, function and evolution of capsule biosynthesis loci in Vibrio parahaemolyticus.</title>
        <authorList>
            <person name="Li L."/>
            <person name="Bian S."/>
        </authorList>
    </citation>
    <scope>NUCLEOTIDE SEQUENCE</scope>
    <source>
        <strain evidence="4">VP301</strain>
    </source>
</reference>
<accession>A0A7M1VN44</accession>
<dbReference type="InterPro" id="IPR002656">
    <property type="entry name" value="Acyl_transf_3_dom"/>
</dbReference>
<feature type="transmembrane region" description="Helical" evidence="1">
    <location>
        <begin position="299"/>
        <end position="319"/>
    </location>
</feature>
<evidence type="ECO:0000256" key="1">
    <source>
        <dbReference type="SAM" id="Phobius"/>
    </source>
</evidence>
<name>A0A7M1VN44_VIBPH</name>
<feature type="transmembrane region" description="Helical" evidence="1">
    <location>
        <begin position="67"/>
        <end position="85"/>
    </location>
</feature>
<dbReference type="Pfam" id="PF19040">
    <property type="entry name" value="SGNH"/>
    <property type="match status" value="1"/>
</dbReference>
<dbReference type="EC" id="2.3.1.-" evidence="4"/>